<feature type="domain" description="TRAM" evidence="13">
    <location>
        <begin position="370"/>
        <end position="431"/>
    </location>
</feature>
<dbReference type="PANTHER" id="PTHR43020:SF2">
    <property type="entry name" value="MITOCHONDRIAL TRNA METHYLTHIOTRANSFERASE CDK5RAP1"/>
    <property type="match status" value="1"/>
</dbReference>
<evidence type="ECO:0000256" key="6">
    <source>
        <dbReference type="ARBA" id="ARBA00022723"/>
    </source>
</evidence>
<dbReference type="CDD" id="cd01335">
    <property type="entry name" value="Radical_SAM"/>
    <property type="match status" value="1"/>
</dbReference>
<proteinExistence type="predicted"/>
<comment type="cofactor">
    <cofactor evidence="1">
        <name>[4Fe-4S] cluster</name>
        <dbReference type="ChEBI" id="CHEBI:49883"/>
    </cofactor>
</comment>
<dbReference type="SFLD" id="SFLDS00029">
    <property type="entry name" value="Radical_SAM"/>
    <property type="match status" value="1"/>
</dbReference>
<evidence type="ECO:0000256" key="12">
    <source>
        <dbReference type="ARBA" id="ARBA00081141"/>
    </source>
</evidence>
<dbReference type="SFLD" id="SFLDG01061">
    <property type="entry name" value="methylthiotransferase"/>
    <property type="match status" value="1"/>
</dbReference>
<dbReference type="PROSITE" id="PS01278">
    <property type="entry name" value="MTTASE_RADICAL"/>
    <property type="match status" value="1"/>
</dbReference>
<dbReference type="InterPro" id="IPR006463">
    <property type="entry name" value="MiaB_methiolase"/>
</dbReference>
<dbReference type="Pfam" id="PF01938">
    <property type="entry name" value="TRAM"/>
    <property type="match status" value="1"/>
</dbReference>
<dbReference type="EMBL" id="DTMZ01000002">
    <property type="protein sequence ID" value="HGD12473.1"/>
    <property type="molecule type" value="Genomic_DNA"/>
</dbReference>
<dbReference type="NCBIfam" id="TIGR00089">
    <property type="entry name" value="MiaB/RimO family radical SAM methylthiotransferase"/>
    <property type="match status" value="1"/>
</dbReference>
<evidence type="ECO:0000256" key="9">
    <source>
        <dbReference type="ARBA" id="ARBA00033765"/>
    </source>
</evidence>
<keyword evidence="3" id="KW-0004">4Fe-4S</keyword>
<organism evidence="16">
    <name type="scientific">candidate division WOR-3 bacterium</name>
    <dbReference type="NCBI Taxonomy" id="2052148"/>
    <lineage>
        <taxon>Bacteria</taxon>
        <taxon>Bacteria division WOR-3</taxon>
    </lineage>
</organism>
<dbReference type="GO" id="GO:0005829">
    <property type="term" value="C:cytosol"/>
    <property type="evidence" value="ECO:0007669"/>
    <property type="project" value="TreeGrafter"/>
</dbReference>
<dbReference type="FunFam" id="3.40.50.12160:FF:000003">
    <property type="entry name" value="CDK5 regulatory subunit-associated protein 1"/>
    <property type="match status" value="1"/>
</dbReference>
<reference evidence="16" key="1">
    <citation type="journal article" date="2020" name="mSystems">
        <title>Genome- and Community-Level Interaction Insights into Carbon Utilization and Element Cycling Functions of Hydrothermarchaeota in Hydrothermal Sediment.</title>
        <authorList>
            <person name="Zhou Z."/>
            <person name="Liu Y."/>
            <person name="Xu W."/>
            <person name="Pan J."/>
            <person name="Luo Z.H."/>
            <person name="Li M."/>
        </authorList>
    </citation>
    <scope>NUCLEOTIDE SEQUENCE [LARGE SCALE GENOMIC DNA]</scope>
    <source>
        <strain evidence="16">SpSt-914</strain>
    </source>
</reference>
<keyword evidence="8" id="KW-0411">Iron-sulfur</keyword>
<dbReference type="InterPro" id="IPR007197">
    <property type="entry name" value="rSAM"/>
</dbReference>
<evidence type="ECO:0000259" key="15">
    <source>
        <dbReference type="PROSITE" id="PS51918"/>
    </source>
</evidence>
<evidence type="ECO:0000256" key="11">
    <source>
        <dbReference type="ARBA" id="ARBA00080698"/>
    </source>
</evidence>
<dbReference type="InterPro" id="IPR058240">
    <property type="entry name" value="rSAM_sf"/>
</dbReference>
<dbReference type="Gene3D" id="3.80.30.20">
    <property type="entry name" value="tm_1862 like domain"/>
    <property type="match status" value="1"/>
</dbReference>
<dbReference type="PANTHER" id="PTHR43020">
    <property type="entry name" value="CDK5 REGULATORY SUBUNIT-ASSOCIATED PROTEIN 1"/>
    <property type="match status" value="1"/>
</dbReference>
<gene>
    <name evidence="16" type="primary">miaB</name>
    <name evidence="16" type="ORF">ENX16_00075</name>
</gene>
<dbReference type="SFLD" id="SFLDF00273">
    <property type="entry name" value="(dimethylallyl)adenosine_tRNA"/>
    <property type="match status" value="1"/>
</dbReference>
<dbReference type="GO" id="GO:0051539">
    <property type="term" value="F:4 iron, 4 sulfur cluster binding"/>
    <property type="evidence" value="ECO:0007669"/>
    <property type="project" value="UniProtKB-KW"/>
</dbReference>
<keyword evidence="4 16" id="KW-0808">Transferase</keyword>
<dbReference type="FunFam" id="3.80.30.20:FF:000001">
    <property type="entry name" value="tRNA-2-methylthio-N(6)-dimethylallyladenosine synthase 2"/>
    <property type="match status" value="1"/>
</dbReference>
<dbReference type="NCBIfam" id="TIGR01574">
    <property type="entry name" value="miaB-methiolase"/>
    <property type="match status" value="1"/>
</dbReference>
<dbReference type="AlphaFoldDB" id="A0A7V3PS99"/>
<comment type="function">
    <text evidence="2">Catalyzes the methylthiolation of N6-(dimethylallyl)adenosine (i(6)A), leading to the formation of 2-methylthio-N6-(dimethylallyl)adenosine (ms(2)i(6)A) at position 37 in tRNAs that read codons beginning with uridine.</text>
</comment>
<sequence length="454" mass="50825">MALKYYLQVYGCQMNLYEAGLVRSILEQAGYQETENEFAAELLLMVTCSVRSHAEKRALGRLKQWIALRKQGSARVVGVLGCMAQALKEKLINDYSADLVIGPDRYQFLPELITAVLKNNLPQIATDFTNECYQNIVPKIKSGVTAFVTIMRGCSNFCSYCIVPYVKGGARSKPLPAILSEVSQLIEKGVKEITLLGQNVLAYNYQNIDFCSLLEKVCALPGIYRVRFLTSHPRDLTEQIIRKLTRIPKVCPQLHLPVQSGSNRILKLMNRGYTAEEYLAKVEMIRSYLPDISLTTDIIVGFPTETEEEFNATIHLIKTVQFDYAYMFKFSPRPGTAAAEIKPFVPPAIAQERLARLIEIQNQLTRQSNLSMLNREYQVLIENSSPRGNGSLGRTPQGKVVILDESLAPGYLVNVKINEIRGWTPKGRIIGTDSAADCNFSSQSVYPLDQNGGY</sequence>
<dbReference type="EC" id="2.8.4.3" evidence="9"/>
<evidence type="ECO:0000256" key="4">
    <source>
        <dbReference type="ARBA" id="ARBA00022679"/>
    </source>
</evidence>
<evidence type="ECO:0000256" key="10">
    <source>
        <dbReference type="ARBA" id="ARBA00068570"/>
    </source>
</evidence>
<dbReference type="InterPro" id="IPR013848">
    <property type="entry name" value="Methylthiotransferase_N"/>
</dbReference>
<dbReference type="SMART" id="SM00729">
    <property type="entry name" value="Elp3"/>
    <property type="match status" value="1"/>
</dbReference>
<dbReference type="InterPro" id="IPR005839">
    <property type="entry name" value="Methylthiotransferase"/>
</dbReference>
<evidence type="ECO:0000256" key="1">
    <source>
        <dbReference type="ARBA" id="ARBA00001966"/>
    </source>
</evidence>
<dbReference type="GO" id="GO:0046872">
    <property type="term" value="F:metal ion binding"/>
    <property type="evidence" value="ECO:0007669"/>
    <property type="project" value="UniProtKB-KW"/>
</dbReference>
<dbReference type="Pfam" id="PF04055">
    <property type="entry name" value="Radical_SAM"/>
    <property type="match status" value="1"/>
</dbReference>
<dbReference type="Gene3D" id="3.40.50.12160">
    <property type="entry name" value="Methylthiotransferase, N-terminal domain"/>
    <property type="match status" value="1"/>
</dbReference>
<accession>A0A7V3PS99</accession>
<keyword evidence="6" id="KW-0479">Metal-binding</keyword>
<dbReference type="Pfam" id="PF00919">
    <property type="entry name" value="UPF0004"/>
    <property type="match status" value="1"/>
</dbReference>
<evidence type="ECO:0000256" key="5">
    <source>
        <dbReference type="ARBA" id="ARBA00022691"/>
    </source>
</evidence>
<evidence type="ECO:0000259" key="14">
    <source>
        <dbReference type="PROSITE" id="PS51449"/>
    </source>
</evidence>
<evidence type="ECO:0000313" key="16">
    <source>
        <dbReference type="EMBL" id="HGD12473.1"/>
    </source>
</evidence>
<dbReference type="InterPro" id="IPR020612">
    <property type="entry name" value="Methylthiotransferase_CS"/>
</dbReference>
<dbReference type="GO" id="GO:0035597">
    <property type="term" value="F:tRNA-2-methylthio-N(6)-dimethylallyladenosine(37) synthase activity"/>
    <property type="evidence" value="ECO:0007669"/>
    <property type="project" value="UniProtKB-EC"/>
</dbReference>
<evidence type="ECO:0000256" key="8">
    <source>
        <dbReference type="ARBA" id="ARBA00023014"/>
    </source>
</evidence>
<comment type="caution">
    <text evidence="16">The sequence shown here is derived from an EMBL/GenBank/DDBJ whole genome shotgun (WGS) entry which is preliminary data.</text>
</comment>
<dbReference type="PROSITE" id="PS51918">
    <property type="entry name" value="RADICAL_SAM"/>
    <property type="match status" value="1"/>
</dbReference>
<evidence type="ECO:0000259" key="13">
    <source>
        <dbReference type="PROSITE" id="PS50926"/>
    </source>
</evidence>
<keyword evidence="7" id="KW-0408">Iron</keyword>
<protein>
    <recommendedName>
        <fullName evidence="10">tRNA-2-methylthio-N(6)-dimethylallyladenosine synthase</fullName>
        <ecNumber evidence="9">2.8.4.3</ecNumber>
    </recommendedName>
    <alternativeName>
        <fullName evidence="12">(Dimethylallyl)adenosine tRNA methylthiotransferase MiaB</fullName>
    </alternativeName>
    <alternativeName>
        <fullName evidence="11">tRNA-i(6)A37 methylthiotransferase</fullName>
    </alternativeName>
</protein>
<dbReference type="InterPro" id="IPR023404">
    <property type="entry name" value="rSAM_horseshoe"/>
</dbReference>
<dbReference type="InterPro" id="IPR002792">
    <property type="entry name" value="TRAM_dom"/>
</dbReference>
<dbReference type="InterPro" id="IPR006638">
    <property type="entry name" value="Elp3/MiaA/NifB-like_rSAM"/>
</dbReference>
<feature type="domain" description="Radical SAM core" evidence="15">
    <location>
        <begin position="140"/>
        <end position="367"/>
    </location>
</feature>
<dbReference type="InterPro" id="IPR038135">
    <property type="entry name" value="Methylthiotransferase_N_sf"/>
</dbReference>
<dbReference type="SFLD" id="SFLDG01082">
    <property type="entry name" value="B12-binding_domain_containing"/>
    <property type="match status" value="1"/>
</dbReference>
<evidence type="ECO:0000256" key="3">
    <source>
        <dbReference type="ARBA" id="ARBA00022485"/>
    </source>
</evidence>
<evidence type="ECO:0000256" key="2">
    <source>
        <dbReference type="ARBA" id="ARBA00003234"/>
    </source>
</evidence>
<name>A0A7V3PS99_UNCW3</name>
<dbReference type="PROSITE" id="PS51449">
    <property type="entry name" value="MTTASE_N"/>
    <property type="match status" value="1"/>
</dbReference>
<keyword evidence="5" id="KW-0949">S-adenosyl-L-methionine</keyword>
<dbReference type="PROSITE" id="PS50926">
    <property type="entry name" value="TRAM"/>
    <property type="match status" value="1"/>
</dbReference>
<feature type="domain" description="MTTase N-terminal" evidence="14">
    <location>
        <begin position="3"/>
        <end position="118"/>
    </location>
</feature>
<evidence type="ECO:0000256" key="7">
    <source>
        <dbReference type="ARBA" id="ARBA00023004"/>
    </source>
</evidence>
<dbReference type="SUPFAM" id="SSF102114">
    <property type="entry name" value="Radical SAM enzymes"/>
    <property type="match status" value="1"/>
</dbReference>